<reference evidence="3 4" key="1">
    <citation type="journal article" date="2014" name="Antonie Van Leeuwenhoek">
        <title>Hyphomonas beringensis sp. nov. and Hyphomonas chukchiensis sp. nov., isolated from surface seawater of the Bering Sea and Chukchi Sea.</title>
        <authorList>
            <person name="Li C."/>
            <person name="Lai Q."/>
            <person name="Li G."/>
            <person name="Dong C."/>
            <person name="Wang J."/>
            <person name="Liao Y."/>
            <person name="Shao Z."/>
        </authorList>
    </citation>
    <scope>NUCLEOTIDE SEQUENCE [LARGE SCALE GENOMIC DNA]</scope>
    <source>
        <strain evidence="3 4">BH-BN04-4</strain>
    </source>
</reference>
<name>A0A062UB31_9PROT</name>
<comment type="caution">
    <text evidence="3">The sequence shown here is derived from an EMBL/GenBank/DDBJ whole genome shotgun (WGS) entry which is preliminary data.</text>
</comment>
<dbReference type="CDD" id="cd01651">
    <property type="entry name" value="RT_G2_intron"/>
    <property type="match status" value="1"/>
</dbReference>
<dbReference type="InterPro" id="IPR025960">
    <property type="entry name" value="RVT_N"/>
</dbReference>
<dbReference type="SUPFAM" id="SSF56672">
    <property type="entry name" value="DNA/RNA polymerases"/>
    <property type="match status" value="1"/>
</dbReference>
<keyword evidence="4" id="KW-1185">Reference proteome</keyword>
<evidence type="ECO:0000256" key="1">
    <source>
        <dbReference type="ARBA" id="ARBA00034120"/>
    </source>
</evidence>
<gene>
    <name evidence="3" type="ORF">HY30_18945</name>
</gene>
<dbReference type="Pfam" id="PF08388">
    <property type="entry name" value="GIIM"/>
    <property type="match status" value="1"/>
</dbReference>
<dbReference type="Pfam" id="PF00078">
    <property type="entry name" value="RVT_1"/>
    <property type="match status" value="1"/>
</dbReference>
<proteinExistence type="inferred from homology"/>
<dbReference type="InterPro" id="IPR013597">
    <property type="entry name" value="Mat_intron_G2"/>
</dbReference>
<dbReference type="eggNOG" id="COG3344">
    <property type="taxonomic scope" value="Bacteria"/>
</dbReference>
<evidence type="ECO:0000313" key="4">
    <source>
        <dbReference type="Proteomes" id="UP000027190"/>
    </source>
</evidence>
<protein>
    <recommendedName>
        <fullName evidence="2">Reverse transcriptase domain-containing protein</fullName>
    </recommendedName>
</protein>
<sequence length="576" mass="65650">MTGESPVISWNSNRTVREKMDGPQGLIVSDGTVHWQTIDWPAAYRTVRTLRRRIYRATEMRDWKTVRSLQKLMLRSRANLLVSIRRVSQINRGKASPGVDAKTAPTPTERADLANQLVNLKAWEPLPARRVYIPKANGQKRPLGIPSLIDRCQQAIVLNALEPCWEAQFEGTSYGFRPGRGVHDAIERIHLATKSGSKRVWVLDADIKGCFDNIDHDALMEAIGNFPARGMIRRWLKAGYVEDGVFHATEQGTPQGGVISPLLANIALHGMEEALGIEYRGGTSASYVKPHCPVFVRYADDFVVICHTETQALEARTRVAAFLAGRGLHLSEEKTSIRHIREGFDFLGFNVRSYKVADRAAGTKTLIKPSKDAVKAFRKKLRDLFRAHVGSDQGQLLAAANPVIRGWCNYYRYSVAGKIFSGIEHYVHVRQRRWCHRAHARKLKHWWMRKYFGRHYNCPNFSYTFMDKQSGAFMIHPAAIKIVRWTMVKHRNSPDDPALADYWRNRARRMGGTDLTRSWQKVAQRQRHKCPTCRESLYNGETIRMSHVDGDRTNGSYRNLRLVHADCRRASNQGLA</sequence>
<dbReference type="Pfam" id="PF13655">
    <property type="entry name" value="RVT_N"/>
    <property type="match status" value="1"/>
</dbReference>
<dbReference type="PANTHER" id="PTHR34047">
    <property type="entry name" value="NUCLEAR INTRON MATURASE 1, MITOCHONDRIAL-RELATED"/>
    <property type="match status" value="1"/>
</dbReference>
<organism evidence="3 4">
    <name type="scientific">Hyphomonas chukchiensis</name>
    <dbReference type="NCBI Taxonomy" id="1280947"/>
    <lineage>
        <taxon>Bacteria</taxon>
        <taxon>Pseudomonadati</taxon>
        <taxon>Pseudomonadota</taxon>
        <taxon>Alphaproteobacteria</taxon>
        <taxon>Hyphomonadales</taxon>
        <taxon>Hyphomonadaceae</taxon>
        <taxon>Hyphomonas</taxon>
    </lineage>
</organism>
<dbReference type="InterPro" id="IPR043502">
    <property type="entry name" value="DNA/RNA_pol_sf"/>
</dbReference>
<accession>A0A062UB31</accession>
<dbReference type="Proteomes" id="UP000027190">
    <property type="component" value="Unassembled WGS sequence"/>
</dbReference>
<evidence type="ECO:0000313" key="3">
    <source>
        <dbReference type="EMBL" id="KCZ55512.1"/>
    </source>
</evidence>
<comment type="similarity">
    <text evidence="1">Belongs to the bacterial reverse transcriptase family.</text>
</comment>
<dbReference type="InterPro" id="IPR000477">
    <property type="entry name" value="RT_dom"/>
</dbReference>
<dbReference type="RefSeq" id="WP_081812294.1">
    <property type="nucleotide sequence ID" value="NZ_AWFG01000059.1"/>
</dbReference>
<dbReference type="PROSITE" id="PS50878">
    <property type="entry name" value="RT_POL"/>
    <property type="match status" value="1"/>
</dbReference>
<evidence type="ECO:0000259" key="2">
    <source>
        <dbReference type="PROSITE" id="PS50878"/>
    </source>
</evidence>
<feature type="domain" description="Reverse transcriptase" evidence="2">
    <location>
        <begin position="114"/>
        <end position="351"/>
    </location>
</feature>
<dbReference type="PATRIC" id="fig|1280947.3.peg.3045"/>
<dbReference type="NCBIfam" id="TIGR04416">
    <property type="entry name" value="group_II_RT_mat"/>
    <property type="match status" value="1"/>
</dbReference>
<dbReference type="EMBL" id="AWFG01000059">
    <property type="protein sequence ID" value="KCZ55512.1"/>
    <property type="molecule type" value="Genomic_DNA"/>
</dbReference>
<dbReference type="InterPro" id="IPR051083">
    <property type="entry name" value="GrpII_Intron_Splice-Mob/Def"/>
</dbReference>
<dbReference type="InterPro" id="IPR030931">
    <property type="entry name" value="Group_II_RT_mat"/>
</dbReference>
<dbReference type="STRING" id="1280947.HY30_18945"/>
<dbReference type="AlphaFoldDB" id="A0A062UB31"/>
<dbReference type="PANTHER" id="PTHR34047:SF10">
    <property type="entry name" value="GROUP II INTRON-ASSOCIATED OPEN READING FRAME"/>
    <property type="match status" value="1"/>
</dbReference>
<dbReference type="OrthoDB" id="9793236at2"/>